<reference evidence="6 7" key="1">
    <citation type="journal article" date="2016" name="Genome Biol. Evol.">
        <title>Divergent and convergent evolution of fungal pathogenicity.</title>
        <authorList>
            <person name="Shang Y."/>
            <person name="Xiao G."/>
            <person name="Zheng P."/>
            <person name="Cen K."/>
            <person name="Zhan S."/>
            <person name="Wang C."/>
        </authorList>
    </citation>
    <scope>NUCLEOTIDE SEQUENCE [LARGE SCALE GENOMIC DNA]</scope>
    <source>
        <strain evidence="6 7">RCEF 3172</strain>
    </source>
</reference>
<keyword evidence="3" id="KW-1133">Transmembrane helix</keyword>
<name>A0A167CG33_9HYPO</name>
<feature type="compositionally biased region" description="Low complexity" evidence="5">
    <location>
        <begin position="41"/>
        <end position="54"/>
    </location>
</feature>
<keyword evidence="2" id="KW-0812">Transmembrane</keyword>
<evidence type="ECO:0000256" key="2">
    <source>
        <dbReference type="ARBA" id="ARBA00022692"/>
    </source>
</evidence>
<dbReference type="EMBL" id="AZHA01000017">
    <property type="protein sequence ID" value="OAA41161.1"/>
    <property type="molecule type" value="Genomic_DNA"/>
</dbReference>
<comment type="subcellular location">
    <subcellularLocation>
        <location evidence="1">Membrane</location>
    </subcellularLocation>
</comment>
<feature type="compositionally biased region" description="Basic and acidic residues" evidence="5">
    <location>
        <begin position="1"/>
        <end position="14"/>
    </location>
</feature>
<keyword evidence="7" id="KW-1185">Reference proteome</keyword>
<dbReference type="OrthoDB" id="25503at2759"/>
<feature type="compositionally biased region" description="Pro residues" evidence="5">
    <location>
        <begin position="98"/>
        <end position="107"/>
    </location>
</feature>
<evidence type="ECO:0000256" key="5">
    <source>
        <dbReference type="SAM" id="MobiDB-lite"/>
    </source>
</evidence>
<dbReference type="AlphaFoldDB" id="A0A167CG33"/>
<keyword evidence="4" id="KW-0472">Membrane</keyword>
<feature type="region of interest" description="Disordered" evidence="5">
    <location>
        <begin position="1"/>
        <end position="164"/>
    </location>
</feature>
<evidence type="ECO:0000256" key="4">
    <source>
        <dbReference type="ARBA" id="ARBA00023136"/>
    </source>
</evidence>
<organism evidence="6 7">
    <name type="scientific">Beauveria brongniartii RCEF 3172</name>
    <dbReference type="NCBI Taxonomy" id="1081107"/>
    <lineage>
        <taxon>Eukaryota</taxon>
        <taxon>Fungi</taxon>
        <taxon>Dikarya</taxon>
        <taxon>Ascomycota</taxon>
        <taxon>Pezizomycotina</taxon>
        <taxon>Sordariomycetes</taxon>
        <taxon>Hypocreomycetidae</taxon>
        <taxon>Hypocreales</taxon>
        <taxon>Cordycipitaceae</taxon>
        <taxon>Beauveria</taxon>
        <taxon>Beauveria brongniartii</taxon>
    </lineage>
</organism>
<accession>A0A167CG33</accession>
<dbReference type="Gene3D" id="2.60.120.920">
    <property type="match status" value="1"/>
</dbReference>
<feature type="compositionally biased region" description="Polar residues" evidence="5">
    <location>
        <begin position="19"/>
        <end position="32"/>
    </location>
</feature>
<protein>
    <submittedName>
        <fullName evidence="6">SPRY domain-containing protein</fullName>
    </submittedName>
</protein>
<evidence type="ECO:0000256" key="1">
    <source>
        <dbReference type="ARBA" id="ARBA00004370"/>
    </source>
</evidence>
<evidence type="ECO:0000256" key="3">
    <source>
        <dbReference type="ARBA" id="ARBA00022989"/>
    </source>
</evidence>
<dbReference type="InterPro" id="IPR043136">
    <property type="entry name" value="B30.2/SPRY_sf"/>
</dbReference>
<comment type="caution">
    <text evidence="6">The sequence shown here is derived from an EMBL/GenBank/DDBJ whole genome shotgun (WGS) entry which is preliminary data.</text>
</comment>
<gene>
    <name evidence="6" type="ORF">BBO_05697</name>
</gene>
<proteinExistence type="predicted"/>
<dbReference type="Proteomes" id="UP000076863">
    <property type="component" value="Unassembled WGS sequence"/>
</dbReference>
<feature type="compositionally biased region" description="Polar residues" evidence="5">
    <location>
        <begin position="67"/>
        <end position="77"/>
    </location>
</feature>
<sequence>MCFGGKNERSDDPPPRPAQNYQSQSNNKTDFNSSSKDHKMSSSTSNSPYSNGPSHGQFNNAGVGGSAPSNYGASGQEQYAPPPGPPPSHIQRPQEDFAPPPGPPPSHRPSQQVQDEYAPPPGPPPGKSRDNTAWIAPPQDGPSQPSQKQQHDWEAAVPDTSLFPPPPAIFSGYDASPANNSTEAEAEAGEAWCAQYPLTQPIQLDAAGADALRSSNFRLIEPAGFRGRLTWQGAGAWAVSTPHDARDATLISYPPLYVVSEHDPTRTGRSRSVYYEVKISRSSPSANVALGYTALPYPGFRLPGWHRASLAVHGDDGHKYINDRWGGKDFTAAFNRGDTYGIGLRIGPSREAAHKASVHIFLTRNGVEAGGWDLHEETDAEQDLPVTGLEGFHDLCASVGVFEGTEFEVVFDPARWMYRGIGKE</sequence>
<dbReference type="InterPro" id="IPR035780">
    <property type="entry name" value="SPRY_Ssh4-like"/>
</dbReference>
<dbReference type="GO" id="GO:0016020">
    <property type="term" value="C:membrane"/>
    <property type="evidence" value="ECO:0007669"/>
    <property type="project" value="UniProtKB-SubCell"/>
</dbReference>
<evidence type="ECO:0000313" key="7">
    <source>
        <dbReference type="Proteomes" id="UP000076863"/>
    </source>
</evidence>
<evidence type="ECO:0000313" key="6">
    <source>
        <dbReference type="EMBL" id="OAA41161.1"/>
    </source>
</evidence>
<dbReference type="CDD" id="cd12910">
    <property type="entry name" value="SPRY_SSH4_like"/>
    <property type="match status" value="1"/>
</dbReference>